<reference evidence="4" key="1">
    <citation type="submission" date="2020-01" db="EMBL/GenBank/DDBJ databases">
        <title>Sphingomonas sp. strain CSW-10.</title>
        <authorList>
            <person name="Chen W.-M."/>
        </authorList>
    </citation>
    <scope>NUCLEOTIDE SEQUENCE [LARGE SCALE GENOMIC DNA]</scope>
    <source>
        <strain evidence="4">FSY-8</strain>
    </source>
</reference>
<proteinExistence type="predicted"/>
<dbReference type="Pfam" id="PF19279">
    <property type="entry name" value="YegS_C"/>
    <property type="match status" value="1"/>
</dbReference>
<dbReference type="Gene3D" id="2.60.200.40">
    <property type="match status" value="1"/>
</dbReference>
<organism evidence="3 4">
    <name type="scientific">Novosphingobium ovatum</name>
    <dbReference type="NCBI Taxonomy" id="1908523"/>
    <lineage>
        <taxon>Bacteria</taxon>
        <taxon>Pseudomonadati</taxon>
        <taxon>Pseudomonadota</taxon>
        <taxon>Alphaproteobacteria</taxon>
        <taxon>Sphingomonadales</taxon>
        <taxon>Sphingomonadaceae</taxon>
        <taxon>Novosphingobium</taxon>
    </lineage>
</organism>
<evidence type="ECO:0000259" key="2">
    <source>
        <dbReference type="Pfam" id="PF19279"/>
    </source>
</evidence>
<dbReference type="RefSeq" id="WP_161718636.1">
    <property type="nucleotide sequence ID" value="NZ_JAAAPO010000004.1"/>
</dbReference>
<feature type="domain" description="DAGKc" evidence="1">
    <location>
        <begin position="3"/>
        <end position="106"/>
    </location>
</feature>
<evidence type="ECO:0000313" key="3">
    <source>
        <dbReference type="EMBL" id="NBC36976.1"/>
    </source>
</evidence>
<sequence length="277" mass="30480">MLAFNPTSGSFCPDLLAQLRKALMAQGHDVRVENSRTFRISSEDRVDLICAYGGDGTARTVIDLNGEAASRAAYCTYPSGTINLLAREGRYPANPRRFAGLVSTRKPQPSHFGLINDEAFLCCASVGPDAEVVARVSPWLKRRIGRLAYGVAALGMLWRWPRHSFRFKVDGQSVEGEAMFVCKGRFYAGPWMIDRRASTRNDSFQVLILPRAGRRNLLRLALAAIVHPALGSRLWHRQSARTITVDAAPGIPIQADGDIIAATPSHIHLAPFPLNFL</sequence>
<gene>
    <name evidence="3" type="ORF">GTZ99_10450</name>
</gene>
<keyword evidence="4" id="KW-1185">Reference proteome</keyword>
<dbReference type="InterPro" id="IPR045540">
    <property type="entry name" value="YegS/DAGK_C"/>
</dbReference>
<dbReference type="InterPro" id="IPR016064">
    <property type="entry name" value="NAD/diacylglycerol_kinase_sf"/>
</dbReference>
<accession>A0ABW9XEM0</accession>
<evidence type="ECO:0008006" key="5">
    <source>
        <dbReference type="Google" id="ProtNLM"/>
    </source>
</evidence>
<dbReference type="InterPro" id="IPR001206">
    <property type="entry name" value="Diacylglycerol_kinase_cat_dom"/>
</dbReference>
<dbReference type="EMBL" id="JAAAPO010000004">
    <property type="protein sequence ID" value="NBC36976.1"/>
    <property type="molecule type" value="Genomic_DNA"/>
</dbReference>
<dbReference type="SUPFAM" id="SSF111331">
    <property type="entry name" value="NAD kinase/diacylglycerol kinase-like"/>
    <property type="match status" value="1"/>
</dbReference>
<protein>
    <recommendedName>
        <fullName evidence="5">Diacylglycerol kinase family enzyme</fullName>
    </recommendedName>
</protein>
<dbReference type="InterPro" id="IPR017438">
    <property type="entry name" value="ATP-NAD_kinase_N"/>
</dbReference>
<dbReference type="Pfam" id="PF00781">
    <property type="entry name" value="DAGK_cat"/>
    <property type="match status" value="1"/>
</dbReference>
<evidence type="ECO:0000313" key="4">
    <source>
        <dbReference type="Proteomes" id="UP000753724"/>
    </source>
</evidence>
<evidence type="ECO:0000259" key="1">
    <source>
        <dbReference type="Pfam" id="PF00781"/>
    </source>
</evidence>
<dbReference type="Gene3D" id="3.40.50.10330">
    <property type="entry name" value="Probable inorganic polyphosphate/atp-NAD kinase, domain 1"/>
    <property type="match status" value="1"/>
</dbReference>
<feature type="domain" description="YegS/DAGK C-terminal" evidence="2">
    <location>
        <begin position="125"/>
        <end position="275"/>
    </location>
</feature>
<name>A0ABW9XEM0_9SPHN</name>
<comment type="caution">
    <text evidence="3">The sequence shown here is derived from an EMBL/GenBank/DDBJ whole genome shotgun (WGS) entry which is preliminary data.</text>
</comment>
<dbReference type="Proteomes" id="UP000753724">
    <property type="component" value="Unassembled WGS sequence"/>
</dbReference>